<dbReference type="SMART" id="SM00184">
    <property type="entry name" value="RING"/>
    <property type="match status" value="1"/>
</dbReference>
<dbReference type="GO" id="GO:0008270">
    <property type="term" value="F:zinc ion binding"/>
    <property type="evidence" value="ECO:0007669"/>
    <property type="project" value="UniProtKB-KW"/>
</dbReference>
<proteinExistence type="predicted"/>
<evidence type="ECO:0000256" key="4">
    <source>
        <dbReference type="PROSITE-ProRule" id="PRU00175"/>
    </source>
</evidence>
<dbReference type="PANTHER" id="PTHR22763">
    <property type="entry name" value="RING ZINC FINGER PROTEIN"/>
    <property type="match status" value="1"/>
</dbReference>
<organism evidence="7 8">
    <name type="scientific">Wickerhamomyces pijperi</name>
    <name type="common">Yeast</name>
    <name type="synonym">Pichia pijperi</name>
    <dbReference type="NCBI Taxonomy" id="599730"/>
    <lineage>
        <taxon>Eukaryota</taxon>
        <taxon>Fungi</taxon>
        <taxon>Dikarya</taxon>
        <taxon>Ascomycota</taxon>
        <taxon>Saccharomycotina</taxon>
        <taxon>Saccharomycetes</taxon>
        <taxon>Phaffomycetales</taxon>
        <taxon>Wickerhamomycetaceae</taxon>
        <taxon>Wickerhamomyces</taxon>
    </lineage>
</organism>
<comment type="caution">
    <text evidence="7">The sequence shown here is derived from an EMBL/GenBank/DDBJ whole genome shotgun (WGS) entry which is preliminary data.</text>
</comment>
<feature type="domain" description="RING-type" evidence="6">
    <location>
        <begin position="163"/>
        <end position="259"/>
    </location>
</feature>
<dbReference type="OrthoDB" id="8062037at2759"/>
<dbReference type="Pfam" id="PF13639">
    <property type="entry name" value="zf-RING_2"/>
    <property type="match status" value="1"/>
</dbReference>
<gene>
    <name evidence="7" type="ORF">WICPIJ_001686</name>
</gene>
<dbReference type="AlphaFoldDB" id="A0A9P8QD22"/>
<evidence type="ECO:0000259" key="6">
    <source>
        <dbReference type="PROSITE" id="PS50089"/>
    </source>
</evidence>
<sequence length="362" mass="39742">MSSSNPNRNHELGSDETRRRATPPPRPNSQQGGISIFSVINDFINGLNVRNVQQIRSDDPDVLFRGALGGAIPEFSITVDRTNLLPNGRQVQLPTNEGATTDEQEGNDPGLIFNLNNLPDALRVIVERSMQSMQRPVVRATDAAIKHLKVLDPEDLPEDNKKCAICYEQFDHPSKHKKAVDVTERFAEIDTDPSIPLLTEPSVTTFSLYSKNRRDATSAQADTDSNPEHVPVQMPCKHIFGRSCLVEWLKQNVSCPLCRQEIEAEQVGSNQTSTTGRSLIINRVNVASNLSSQSDNLMDDPPILFPVNSTNSSRSRFGQANPMMFGTAPNIIIDGLLTTVTSSLNNLQTQTTPGANQSNGNT</sequence>
<dbReference type="GO" id="GO:0044695">
    <property type="term" value="C:Dsc E3 ubiquitin ligase complex"/>
    <property type="evidence" value="ECO:0007669"/>
    <property type="project" value="TreeGrafter"/>
</dbReference>
<dbReference type="InterPro" id="IPR013083">
    <property type="entry name" value="Znf_RING/FYVE/PHD"/>
</dbReference>
<feature type="compositionally biased region" description="Basic and acidic residues" evidence="5">
    <location>
        <begin position="8"/>
        <end position="19"/>
    </location>
</feature>
<keyword evidence="2 4" id="KW-0863">Zinc-finger</keyword>
<keyword evidence="3" id="KW-0862">Zinc</keyword>
<evidence type="ECO:0000256" key="3">
    <source>
        <dbReference type="ARBA" id="ARBA00022833"/>
    </source>
</evidence>
<name>A0A9P8QD22_WICPI</name>
<dbReference type="SUPFAM" id="SSF57850">
    <property type="entry name" value="RING/U-box"/>
    <property type="match status" value="1"/>
</dbReference>
<evidence type="ECO:0000313" key="7">
    <source>
        <dbReference type="EMBL" id="KAH3687342.1"/>
    </source>
</evidence>
<accession>A0A9P8QD22</accession>
<dbReference type="PROSITE" id="PS50089">
    <property type="entry name" value="ZF_RING_2"/>
    <property type="match status" value="1"/>
</dbReference>
<dbReference type="GO" id="GO:0043161">
    <property type="term" value="P:proteasome-mediated ubiquitin-dependent protein catabolic process"/>
    <property type="evidence" value="ECO:0007669"/>
    <property type="project" value="TreeGrafter"/>
</dbReference>
<dbReference type="GO" id="GO:0061630">
    <property type="term" value="F:ubiquitin protein ligase activity"/>
    <property type="evidence" value="ECO:0007669"/>
    <property type="project" value="TreeGrafter"/>
</dbReference>
<evidence type="ECO:0000313" key="8">
    <source>
        <dbReference type="Proteomes" id="UP000774326"/>
    </source>
</evidence>
<dbReference type="GO" id="GO:0012505">
    <property type="term" value="C:endomembrane system"/>
    <property type="evidence" value="ECO:0007669"/>
    <property type="project" value="TreeGrafter"/>
</dbReference>
<dbReference type="PANTHER" id="PTHR22763:SF162">
    <property type="entry name" value="TRANSMEMBRANE E3 UBIQUITIN-PROTEIN LIGASE 1"/>
    <property type="match status" value="1"/>
</dbReference>
<evidence type="ECO:0000256" key="5">
    <source>
        <dbReference type="SAM" id="MobiDB-lite"/>
    </source>
</evidence>
<evidence type="ECO:0000256" key="1">
    <source>
        <dbReference type="ARBA" id="ARBA00022723"/>
    </source>
</evidence>
<dbReference type="InterPro" id="IPR050731">
    <property type="entry name" value="HRD1_E3_ubiq-ligases"/>
</dbReference>
<reference evidence="7" key="2">
    <citation type="submission" date="2021-01" db="EMBL/GenBank/DDBJ databases">
        <authorList>
            <person name="Schikora-Tamarit M.A."/>
        </authorList>
    </citation>
    <scope>NUCLEOTIDE SEQUENCE</scope>
    <source>
        <strain evidence="7">CBS2887</strain>
    </source>
</reference>
<protein>
    <recommendedName>
        <fullName evidence="6">RING-type domain-containing protein</fullName>
    </recommendedName>
</protein>
<dbReference type="Proteomes" id="UP000774326">
    <property type="component" value="Unassembled WGS sequence"/>
</dbReference>
<dbReference type="EMBL" id="JAEUBG010000862">
    <property type="protein sequence ID" value="KAH3687342.1"/>
    <property type="molecule type" value="Genomic_DNA"/>
</dbReference>
<dbReference type="Gene3D" id="3.30.40.10">
    <property type="entry name" value="Zinc/RING finger domain, C3HC4 (zinc finger)"/>
    <property type="match status" value="1"/>
</dbReference>
<reference evidence="7" key="1">
    <citation type="journal article" date="2021" name="Open Biol.">
        <title>Shared evolutionary footprints suggest mitochondrial oxidative damage underlies multiple complex I losses in fungi.</title>
        <authorList>
            <person name="Schikora-Tamarit M.A."/>
            <person name="Marcet-Houben M."/>
            <person name="Nosek J."/>
            <person name="Gabaldon T."/>
        </authorList>
    </citation>
    <scope>NUCLEOTIDE SEQUENCE</scope>
    <source>
        <strain evidence="7">CBS2887</strain>
    </source>
</reference>
<dbReference type="InterPro" id="IPR001841">
    <property type="entry name" value="Znf_RING"/>
</dbReference>
<evidence type="ECO:0000256" key="2">
    <source>
        <dbReference type="ARBA" id="ARBA00022771"/>
    </source>
</evidence>
<keyword evidence="1" id="KW-0479">Metal-binding</keyword>
<keyword evidence="8" id="KW-1185">Reference proteome</keyword>
<feature type="region of interest" description="Disordered" evidence="5">
    <location>
        <begin position="1"/>
        <end position="34"/>
    </location>
</feature>